<dbReference type="InterPro" id="IPR050170">
    <property type="entry name" value="TruD_pseudoU_synthase"/>
</dbReference>
<evidence type="ECO:0000256" key="3">
    <source>
        <dbReference type="ARBA" id="ARBA00023235"/>
    </source>
</evidence>
<dbReference type="GO" id="GO:0005829">
    <property type="term" value="C:cytosol"/>
    <property type="evidence" value="ECO:0007669"/>
    <property type="project" value="TreeGrafter"/>
</dbReference>
<dbReference type="InterPro" id="IPR020103">
    <property type="entry name" value="PsdUridine_synth_cat_dom_sf"/>
</dbReference>
<dbReference type="EC" id="5.4.99.27" evidence="5"/>
<dbReference type="GO" id="GO:0003723">
    <property type="term" value="F:RNA binding"/>
    <property type="evidence" value="ECO:0007669"/>
    <property type="project" value="InterPro"/>
</dbReference>
<dbReference type="Gene3D" id="3.30.2340.10">
    <property type="entry name" value="TruD, insertion domain"/>
    <property type="match status" value="1"/>
</dbReference>
<dbReference type="InterPro" id="IPR020119">
    <property type="entry name" value="PsdUridine_synth_TruD_CS"/>
</dbReference>
<dbReference type="GO" id="GO:0160150">
    <property type="term" value="F:tRNA pseudouridine(13) synthase activity"/>
    <property type="evidence" value="ECO:0007669"/>
    <property type="project" value="UniProtKB-EC"/>
</dbReference>
<dbReference type="PROSITE" id="PS50984">
    <property type="entry name" value="TRUD"/>
    <property type="match status" value="1"/>
</dbReference>
<evidence type="ECO:0000256" key="1">
    <source>
        <dbReference type="ARBA" id="ARBA00007953"/>
    </source>
</evidence>
<dbReference type="Pfam" id="PF01142">
    <property type="entry name" value="TruD"/>
    <property type="match status" value="2"/>
</dbReference>
<gene>
    <name evidence="5" type="ORF">MNBD_GAMMA21-437</name>
</gene>
<dbReference type="EMBL" id="UOFR01000063">
    <property type="protein sequence ID" value="VAW98863.1"/>
    <property type="molecule type" value="Genomic_DNA"/>
</dbReference>
<reference evidence="5" key="1">
    <citation type="submission" date="2018-06" db="EMBL/GenBank/DDBJ databases">
        <authorList>
            <person name="Zhirakovskaya E."/>
        </authorList>
    </citation>
    <scope>NUCLEOTIDE SEQUENCE</scope>
</reference>
<dbReference type="PANTHER" id="PTHR47811:SF1">
    <property type="entry name" value="TRNA PSEUDOURIDINE SYNTHASE D"/>
    <property type="match status" value="1"/>
</dbReference>
<evidence type="ECO:0000256" key="2">
    <source>
        <dbReference type="ARBA" id="ARBA00022694"/>
    </source>
</evidence>
<dbReference type="HAMAP" id="MF_01082">
    <property type="entry name" value="TruD"/>
    <property type="match status" value="1"/>
</dbReference>
<dbReference type="InterPro" id="IPR001656">
    <property type="entry name" value="PsdUridine_synth_TruD"/>
</dbReference>
<proteinExistence type="inferred from homology"/>
<evidence type="ECO:0000259" key="4">
    <source>
        <dbReference type="PROSITE" id="PS50984"/>
    </source>
</evidence>
<dbReference type="Gene3D" id="3.30.2350.20">
    <property type="entry name" value="TruD, catalytic domain"/>
    <property type="match status" value="1"/>
</dbReference>
<dbReference type="GO" id="GO:0008033">
    <property type="term" value="P:tRNA processing"/>
    <property type="evidence" value="ECO:0007669"/>
    <property type="project" value="UniProtKB-KW"/>
</dbReference>
<keyword evidence="3 5" id="KW-0413">Isomerase</keyword>
<organism evidence="5">
    <name type="scientific">hydrothermal vent metagenome</name>
    <dbReference type="NCBI Taxonomy" id="652676"/>
    <lineage>
        <taxon>unclassified sequences</taxon>
        <taxon>metagenomes</taxon>
        <taxon>ecological metagenomes</taxon>
    </lineage>
</organism>
<name>A0A3B1AG63_9ZZZZ</name>
<dbReference type="InterPro" id="IPR011760">
    <property type="entry name" value="PsdUridine_synth_TruD_insert"/>
</dbReference>
<dbReference type="PANTHER" id="PTHR47811">
    <property type="entry name" value="TRNA PSEUDOURIDINE SYNTHASE D"/>
    <property type="match status" value="1"/>
</dbReference>
<dbReference type="GO" id="GO:0001522">
    <property type="term" value="P:pseudouridine synthesis"/>
    <property type="evidence" value="ECO:0007669"/>
    <property type="project" value="InterPro"/>
</dbReference>
<comment type="similarity">
    <text evidence="1">Belongs to the pseudouridine synthase TruD family.</text>
</comment>
<dbReference type="InterPro" id="IPR043165">
    <property type="entry name" value="TruD_insert_sf"/>
</dbReference>
<dbReference type="SUPFAM" id="SSF55120">
    <property type="entry name" value="Pseudouridine synthase"/>
    <property type="match status" value="1"/>
</dbReference>
<dbReference type="PROSITE" id="PS01268">
    <property type="entry name" value="UPF0024"/>
    <property type="match status" value="1"/>
</dbReference>
<keyword evidence="2" id="KW-0819">tRNA processing</keyword>
<dbReference type="AlphaFoldDB" id="A0A3B1AG63"/>
<sequence length="342" mass="39647">MSLSLQQLFPTAYSPALGKGILKKIPDDFIVTETLSFPFSDEGEHAYLKIRKTGQNTQWVCQRLARHFSVKERDIGYAGLKDRHAITTQWFSFPCKFISDEKIESFAEEGIEILEQQRHSGKLRKGAIKYNQFEIRLHEVDADQLNLIERLKLIQQHGVPNYFDEQRFGRQRQNLTAFNDMVQGKFKPKWHKQRIYISAARSWLFNQVLALRVEQTNWATGLAGDVYQLDGSKKVFGTDVLDEEISQRLLENDIHPTAPLWGAGDLMTKRDALQQEQIVLEDWAAWRKKLEQVGVKQQRRATRVVPIDLEYDFNQEQNLLKLLFKLPSGAYATNLVREIIAV</sequence>
<evidence type="ECO:0000313" key="5">
    <source>
        <dbReference type="EMBL" id="VAW98863.1"/>
    </source>
</evidence>
<feature type="domain" description="TRUD" evidence="4">
    <location>
        <begin position="158"/>
        <end position="308"/>
    </location>
</feature>
<accession>A0A3B1AG63</accession>
<dbReference type="InterPro" id="IPR042214">
    <property type="entry name" value="TruD_catalytic"/>
</dbReference>
<protein>
    <submittedName>
        <fullName evidence="5">tRNA pseudouridine(13) synthase</fullName>
        <ecNumber evidence="5">5.4.99.27</ecNumber>
    </submittedName>
</protein>